<accession>A0A382VW85</accession>
<sequence length="43" mass="4646">MLELAPVNMDQYRLNYGGDVMNTAIHVARAGIDTTFFSALGDG</sequence>
<name>A0A382VW85_9ZZZZ</name>
<dbReference type="InterPro" id="IPR029056">
    <property type="entry name" value="Ribokinase-like"/>
</dbReference>
<gene>
    <name evidence="1" type="ORF">METZ01_LOCUS403636</name>
</gene>
<evidence type="ECO:0008006" key="2">
    <source>
        <dbReference type="Google" id="ProtNLM"/>
    </source>
</evidence>
<dbReference type="SUPFAM" id="SSF53613">
    <property type="entry name" value="Ribokinase-like"/>
    <property type="match status" value="1"/>
</dbReference>
<feature type="non-terminal residue" evidence="1">
    <location>
        <position position="43"/>
    </location>
</feature>
<dbReference type="Gene3D" id="3.40.1190.20">
    <property type="match status" value="1"/>
</dbReference>
<protein>
    <recommendedName>
        <fullName evidence="2">Carbohydrate kinase PfkB domain-containing protein</fullName>
    </recommendedName>
</protein>
<dbReference type="EMBL" id="UINC01155114">
    <property type="protein sequence ID" value="SVD50782.1"/>
    <property type="molecule type" value="Genomic_DNA"/>
</dbReference>
<reference evidence="1" key="1">
    <citation type="submission" date="2018-05" db="EMBL/GenBank/DDBJ databases">
        <authorList>
            <person name="Lanie J.A."/>
            <person name="Ng W.-L."/>
            <person name="Kazmierczak K.M."/>
            <person name="Andrzejewski T.M."/>
            <person name="Davidsen T.M."/>
            <person name="Wayne K.J."/>
            <person name="Tettelin H."/>
            <person name="Glass J.I."/>
            <person name="Rusch D."/>
            <person name="Podicherti R."/>
            <person name="Tsui H.-C.T."/>
            <person name="Winkler M.E."/>
        </authorList>
    </citation>
    <scope>NUCLEOTIDE SEQUENCE</scope>
</reference>
<organism evidence="1">
    <name type="scientific">marine metagenome</name>
    <dbReference type="NCBI Taxonomy" id="408172"/>
    <lineage>
        <taxon>unclassified sequences</taxon>
        <taxon>metagenomes</taxon>
        <taxon>ecological metagenomes</taxon>
    </lineage>
</organism>
<proteinExistence type="predicted"/>
<dbReference type="AlphaFoldDB" id="A0A382VW85"/>
<evidence type="ECO:0000313" key="1">
    <source>
        <dbReference type="EMBL" id="SVD50782.1"/>
    </source>
</evidence>